<evidence type="ECO:0000313" key="3">
    <source>
        <dbReference type="Proteomes" id="UP000276215"/>
    </source>
</evidence>
<accession>A0A3N4J299</accession>
<dbReference type="AlphaFoldDB" id="A0A3N4J299"/>
<reference evidence="2 3" key="1">
    <citation type="journal article" date="2018" name="Nat. Ecol. Evol.">
        <title>Pezizomycetes genomes reveal the molecular basis of ectomycorrhizal truffle lifestyle.</title>
        <authorList>
            <person name="Murat C."/>
            <person name="Payen T."/>
            <person name="Noel B."/>
            <person name="Kuo A."/>
            <person name="Morin E."/>
            <person name="Chen J."/>
            <person name="Kohler A."/>
            <person name="Krizsan K."/>
            <person name="Balestrini R."/>
            <person name="Da Silva C."/>
            <person name="Montanini B."/>
            <person name="Hainaut M."/>
            <person name="Levati E."/>
            <person name="Barry K.W."/>
            <person name="Belfiori B."/>
            <person name="Cichocki N."/>
            <person name="Clum A."/>
            <person name="Dockter R.B."/>
            <person name="Fauchery L."/>
            <person name="Guy J."/>
            <person name="Iotti M."/>
            <person name="Le Tacon F."/>
            <person name="Lindquist E.A."/>
            <person name="Lipzen A."/>
            <person name="Malagnac F."/>
            <person name="Mello A."/>
            <person name="Molinier V."/>
            <person name="Miyauchi S."/>
            <person name="Poulain J."/>
            <person name="Riccioni C."/>
            <person name="Rubini A."/>
            <person name="Sitrit Y."/>
            <person name="Splivallo R."/>
            <person name="Traeger S."/>
            <person name="Wang M."/>
            <person name="Zifcakova L."/>
            <person name="Wipf D."/>
            <person name="Zambonelli A."/>
            <person name="Paolocci F."/>
            <person name="Nowrousian M."/>
            <person name="Ottonello S."/>
            <person name="Baldrian P."/>
            <person name="Spatafora J.W."/>
            <person name="Henrissat B."/>
            <person name="Nagy L.G."/>
            <person name="Aury J.M."/>
            <person name="Wincker P."/>
            <person name="Grigoriev I.V."/>
            <person name="Bonfante P."/>
            <person name="Martin F.M."/>
        </authorList>
    </citation>
    <scope>NUCLEOTIDE SEQUENCE [LARGE SCALE GENOMIC DNA]</scope>
    <source>
        <strain evidence="2 3">120613-1</strain>
    </source>
</reference>
<feature type="transmembrane region" description="Helical" evidence="1">
    <location>
        <begin position="20"/>
        <end position="47"/>
    </location>
</feature>
<gene>
    <name evidence="2" type="ORF">L873DRAFT_1817516</name>
</gene>
<protein>
    <submittedName>
        <fullName evidence="2">Uncharacterized protein</fullName>
    </submittedName>
</protein>
<evidence type="ECO:0000256" key="1">
    <source>
        <dbReference type="SAM" id="Phobius"/>
    </source>
</evidence>
<proteinExistence type="predicted"/>
<keyword evidence="3" id="KW-1185">Reference proteome</keyword>
<keyword evidence="1" id="KW-0472">Membrane</keyword>
<keyword evidence="1" id="KW-0812">Transmembrane</keyword>
<organism evidence="2 3">
    <name type="scientific">Choiromyces venosus 120613-1</name>
    <dbReference type="NCBI Taxonomy" id="1336337"/>
    <lineage>
        <taxon>Eukaryota</taxon>
        <taxon>Fungi</taxon>
        <taxon>Dikarya</taxon>
        <taxon>Ascomycota</taxon>
        <taxon>Pezizomycotina</taxon>
        <taxon>Pezizomycetes</taxon>
        <taxon>Pezizales</taxon>
        <taxon>Tuberaceae</taxon>
        <taxon>Choiromyces</taxon>
    </lineage>
</organism>
<name>A0A3N4J299_9PEZI</name>
<keyword evidence="1" id="KW-1133">Transmembrane helix</keyword>
<evidence type="ECO:0000313" key="2">
    <source>
        <dbReference type="EMBL" id="RPA92463.1"/>
    </source>
</evidence>
<dbReference type="Proteomes" id="UP000276215">
    <property type="component" value="Unassembled WGS sequence"/>
</dbReference>
<sequence length="51" mass="5637">MTCHHTDQFAFSLGSLSSCLLIASTYFPITILIIAIYSLSLTCWSTLPIKL</sequence>
<dbReference type="EMBL" id="ML120472">
    <property type="protein sequence ID" value="RPA92463.1"/>
    <property type="molecule type" value="Genomic_DNA"/>
</dbReference>